<dbReference type="Proteomes" id="UP001160148">
    <property type="component" value="Unassembled WGS sequence"/>
</dbReference>
<comment type="subcellular location">
    <subcellularLocation>
        <location evidence="2 10">Cytoplasm</location>
        <location evidence="2 10">Cytoskeleton</location>
    </subcellularLocation>
</comment>
<evidence type="ECO:0000256" key="8">
    <source>
        <dbReference type="ARBA" id="ARBA00023212"/>
    </source>
</evidence>
<organism evidence="11 12">
    <name type="scientific">Macrosiphum euphorbiae</name>
    <name type="common">potato aphid</name>
    <dbReference type="NCBI Taxonomy" id="13131"/>
    <lineage>
        <taxon>Eukaryota</taxon>
        <taxon>Metazoa</taxon>
        <taxon>Ecdysozoa</taxon>
        <taxon>Arthropoda</taxon>
        <taxon>Hexapoda</taxon>
        <taxon>Insecta</taxon>
        <taxon>Pterygota</taxon>
        <taxon>Neoptera</taxon>
        <taxon>Paraneoptera</taxon>
        <taxon>Hemiptera</taxon>
        <taxon>Sternorrhyncha</taxon>
        <taxon>Aphidomorpha</taxon>
        <taxon>Aphidoidea</taxon>
        <taxon>Aphididae</taxon>
        <taxon>Macrosiphini</taxon>
        <taxon>Macrosiphum</taxon>
    </lineage>
</organism>
<dbReference type="Pfam" id="PF02970">
    <property type="entry name" value="TBCA"/>
    <property type="match status" value="1"/>
</dbReference>
<dbReference type="GO" id="GO:0048487">
    <property type="term" value="F:beta-tubulin binding"/>
    <property type="evidence" value="ECO:0007669"/>
    <property type="project" value="InterPro"/>
</dbReference>
<name>A0AAV0WWX1_9HEMI</name>
<dbReference type="FunFam" id="1.20.58.90:FF:000010">
    <property type="entry name" value="Tubulin-specific chaperone A"/>
    <property type="match status" value="1"/>
</dbReference>
<evidence type="ECO:0000256" key="3">
    <source>
        <dbReference type="ARBA" id="ARBA00006806"/>
    </source>
</evidence>
<evidence type="ECO:0000256" key="6">
    <source>
        <dbReference type="ARBA" id="ARBA00022701"/>
    </source>
</evidence>
<dbReference type="AlphaFoldDB" id="A0AAV0WWX1"/>
<keyword evidence="6 10" id="KW-0493">Microtubule</keyword>
<dbReference type="GO" id="GO:0007021">
    <property type="term" value="P:tubulin complex assembly"/>
    <property type="evidence" value="ECO:0007669"/>
    <property type="project" value="UniProtKB-UniRule"/>
</dbReference>
<evidence type="ECO:0000313" key="11">
    <source>
        <dbReference type="EMBL" id="CAI6360589.1"/>
    </source>
</evidence>
<dbReference type="GO" id="GO:0005874">
    <property type="term" value="C:microtubule"/>
    <property type="evidence" value="ECO:0007669"/>
    <property type="project" value="UniProtKB-KW"/>
</dbReference>
<evidence type="ECO:0000256" key="1">
    <source>
        <dbReference type="ARBA" id="ARBA00003046"/>
    </source>
</evidence>
<proteinExistence type="inferred from homology"/>
<dbReference type="SUPFAM" id="SSF46988">
    <property type="entry name" value="Tubulin chaperone cofactor A"/>
    <property type="match status" value="1"/>
</dbReference>
<keyword evidence="7 10" id="KW-0143">Chaperone</keyword>
<reference evidence="11 12" key="1">
    <citation type="submission" date="2023-01" db="EMBL/GenBank/DDBJ databases">
        <authorList>
            <person name="Whitehead M."/>
        </authorList>
    </citation>
    <scope>NUCLEOTIDE SEQUENCE [LARGE SCALE GENOMIC DNA]</scope>
</reference>
<keyword evidence="5 10" id="KW-0963">Cytoplasm</keyword>
<accession>A0AAV0WWX1</accession>
<evidence type="ECO:0000256" key="10">
    <source>
        <dbReference type="RuleBase" id="RU364030"/>
    </source>
</evidence>
<protein>
    <recommendedName>
        <fullName evidence="4 10">Tubulin-specific chaperone A</fullName>
    </recommendedName>
</protein>
<dbReference type="PANTHER" id="PTHR21500:SF0">
    <property type="entry name" value="TUBULIN-SPECIFIC CHAPERONE A"/>
    <property type="match status" value="1"/>
</dbReference>
<keyword evidence="8 10" id="KW-0206">Cytoskeleton</keyword>
<dbReference type="GO" id="GO:0007023">
    <property type="term" value="P:post-chaperonin tubulin folding pathway"/>
    <property type="evidence" value="ECO:0007669"/>
    <property type="project" value="UniProtKB-UniRule"/>
</dbReference>
<dbReference type="EMBL" id="CARXXK010000003">
    <property type="protein sequence ID" value="CAI6360589.1"/>
    <property type="molecule type" value="Genomic_DNA"/>
</dbReference>
<comment type="similarity">
    <text evidence="3 10">Belongs to the TBCA family.</text>
</comment>
<evidence type="ECO:0000256" key="4">
    <source>
        <dbReference type="ARBA" id="ARBA00015002"/>
    </source>
</evidence>
<evidence type="ECO:0000256" key="7">
    <source>
        <dbReference type="ARBA" id="ARBA00023186"/>
    </source>
</evidence>
<gene>
    <name evidence="11" type="ORF">MEUPH1_LOCUS15876</name>
</gene>
<comment type="subunit">
    <text evidence="9 10">Supercomplex made of cofactors A to E. Cofactors A and D function by capturing and stabilizing tubulin in a quasi-native conformation. Cofactor E binds to the cofactor D-tubulin complex; interaction with cofactor C then causes the release of tubulin polypeptides that are committed to the native state.</text>
</comment>
<evidence type="ECO:0000256" key="9">
    <source>
        <dbReference type="ARBA" id="ARBA00026055"/>
    </source>
</evidence>
<comment type="caution">
    <text evidence="11">The sequence shown here is derived from an EMBL/GenBank/DDBJ whole genome shotgun (WGS) entry which is preliminary data.</text>
</comment>
<sequence>MADPRIKTLKIKTGVVKRLTKEKLMYIQETDQQQEKVEKLRKAGIDESTLKKQEEVLRESQMMIPDTQRRLKAAFEDLKSVVADCEELKEEPDYLNARKFLAEAEKEMN</sequence>
<evidence type="ECO:0000313" key="12">
    <source>
        <dbReference type="Proteomes" id="UP001160148"/>
    </source>
</evidence>
<dbReference type="InterPro" id="IPR036126">
    <property type="entry name" value="TBCA_sf"/>
</dbReference>
<dbReference type="Gene3D" id="1.20.58.90">
    <property type="match status" value="1"/>
</dbReference>
<keyword evidence="12" id="KW-1185">Reference proteome</keyword>
<dbReference type="GO" id="GO:0005829">
    <property type="term" value="C:cytosol"/>
    <property type="evidence" value="ECO:0007669"/>
    <property type="project" value="TreeGrafter"/>
</dbReference>
<dbReference type="InterPro" id="IPR004226">
    <property type="entry name" value="TBCA"/>
</dbReference>
<comment type="function">
    <text evidence="1">Tubulin-folding protein; involved in the early step of the tubulin folding pathway.</text>
</comment>
<dbReference type="PANTHER" id="PTHR21500">
    <property type="entry name" value="TUBULIN-SPECIFIC CHAPERONE A"/>
    <property type="match status" value="1"/>
</dbReference>
<evidence type="ECO:0000256" key="2">
    <source>
        <dbReference type="ARBA" id="ARBA00004245"/>
    </source>
</evidence>
<evidence type="ECO:0000256" key="5">
    <source>
        <dbReference type="ARBA" id="ARBA00022490"/>
    </source>
</evidence>